<feature type="region of interest" description="Disordered" evidence="1">
    <location>
        <begin position="186"/>
        <end position="213"/>
    </location>
</feature>
<dbReference type="Proteomes" id="UP001153954">
    <property type="component" value="Unassembled WGS sequence"/>
</dbReference>
<evidence type="ECO:0000256" key="1">
    <source>
        <dbReference type="SAM" id="MobiDB-lite"/>
    </source>
</evidence>
<feature type="compositionally biased region" description="Polar residues" evidence="1">
    <location>
        <begin position="198"/>
        <end position="213"/>
    </location>
</feature>
<dbReference type="AlphaFoldDB" id="A0AAU9TXL5"/>
<dbReference type="EMBL" id="CAKOGL010000009">
    <property type="protein sequence ID" value="CAH2090204.1"/>
    <property type="molecule type" value="Genomic_DNA"/>
</dbReference>
<sequence>MDSLQELFEQVKLEMSKQTKEIVAQLDEKLVPLTREIDELRFENEILKEKIYYLEKHKRANNIILYGLHESEDSIKTLIQLVKKKFKDDLNIVVEDRDINTIYRLGKIDKQKEKRRPILISFVNNWKKSDIMKNKNKLNNNIYASEDYPKDVLNKRRELQSKLEEERKKGNYAIINYDRLIVKEGKPGNVKRKRDSPASPSISEQPCKQQFTTKANRRNAFDLMRNRSNSLPTDNHPSKPEA</sequence>
<reference evidence="2" key="1">
    <citation type="submission" date="2022-03" db="EMBL/GenBank/DDBJ databases">
        <authorList>
            <person name="Tunstrom K."/>
        </authorList>
    </citation>
    <scope>NUCLEOTIDE SEQUENCE</scope>
</reference>
<dbReference type="EMBL" id="CAKOGL010000018">
    <property type="protein sequence ID" value="CAH2097380.1"/>
    <property type="molecule type" value="Genomic_DNA"/>
</dbReference>
<evidence type="ECO:0000313" key="3">
    <source>
        <dbReference type="EMBL" id="CAH2097380.1"/>
    </source>
</evidence>
<organism evidence="2 4">
    <name type="scientific">Euphydryas editha</name>
    <name type="common">Edith's checkerspot</name>
    <dbReference type="NCBI Taxonomy" id="104508"/>
    <lineage>
        <taxon>Eukaryota</taxon>
        <taxon>Metazoa</taxon>
        <taxon>Ecdysozoa</taxon>
        <taxon>Arthropoda</taxon>
        <taxon>Hexapoda</taxon>
        <taxon>Insecta</taxon>
        <taxon>Pterygota</taxon>
        <taxon>Neoptera</taxon>
        <taxon>Endopterygota</taxon>
        <taxon>Lepidoptera</taxon>
        <taxon>Glossata</taxon>
        <taxon>Ditrysia</taxon>
        <taxon>Papilionoidea</taxon>
        <taxon>Nymphalidae</taxon>
        <taxon>Nymphalinae</taxon>
        <taxon>Euphydryas</taxon>
    </lineage>
</organism>
<name>A0AAU9TXL5_EUPED</name>
<gene>
    <name evidence="3" type="ORF">EEDITHA_LOCUS12614</name>
    <name evidence="2" type="ORF">EEDITHA_LOCUS6186</name>
</gene>
<protein>
    <recommendedName>
        <fullName evidence="5">Endonuclease-reverse transcriptase</fullName>
    </recommendedName>
</protein>
<evidence type="ECO:0008006" key="5">
    <source>
        <dbReference type="Google" id="ProtNLM"/>
    </source>
</evidence>
<evidence type="ECO:0000313" key="4">
    <source>
        <dbReference type="Proteomes" id="UP001153954"/>
    </source>
</evidence>
<dbReference type="Gene3D" id="3.30.70.1820">
    <property type="entry name" value="L1 transposable element, RRM domain"/>
    <property type="match status" value="1"/>
</dbReference>
<keyword evidence="4" id="KW-1185">Reference proteome</keyword>
<evidence type="ECO:0000313" key="2">
    <source>
        <dbReference type="EMBL" id="CAH2090204.1"/>
    </source>
</evidence>
<proteinExistence type="predicted"/>
<accession>A0AAU9TXL5</accession>
<comment type="caution">
    <text evidence="2">The sequence shown here is derived from an EMBL/GenBank/DDBJ whole genome shotgun (WGS) entry which is preliminary data.</text>
</comment>